<sequence length="105" mass="11626">MYKSLSDCESSLHCVMDQIESQPSPNEEMLSLESPPSPSLLASSSLLFNALSSNEVQPHTEVEPSNTEVVQHVEALDTEVVDIHRIMNHSKIEFVNRSISTICLS</sequence>
<evidence type="ECO:0000256" key="1">
    <source>
        <dbReference type="SAM" id="MobiDB-lite"/>
    </source>
</evidence>
<gene>
    <name evidence="2" type="ORF">TNIN_226661</name>
</gene>
<protein>
    <submittedName>
        <fullName evidence="2">Uncharacterized protein</fullName>
    </submittedName>
</protein>
<comment type="caution">
    <text evidence="2">The sequence shown here is derived from an EMBL/GenBank/DDBJ whole genome shotgun (WGS) entry which is preliminary data.</text>
</comment>
<proteinExistence type="predicted"/>
<evidence type="ECO:0000313" key="2">
    <source>
        <dbReference type="EMBL" id="GFY61760.1"/>
    </source>
</evidence>
<feature type="compositionally biased region" description="Low complexity" evidence="1">
    <location>
        <begin position="23"/>
        <end position="38"/>
    </location>
</feature>
<organism evidence="2 3">
    <name type="scientific">Trichonephila inaurata madagascariensis</name>
    <dbReference type="NCBI Taxonomy" id="2747483"/>
    <lineage>
        <taxon>Eukaryota</taxon>
        <taxon>Metazoa</taxon>
        <taxon>Ecdysozoa</taxon>
        <taxon>Arthropoda</taxon>
        <taxon>Chelicerata</taxon>
        <taxon>Arachnida</taxon>
        <taxon>Araneae</taxon>
        <taxon>Araneomorphae</taxon>
        <taxon>Entelegynae</taxon>
        <taxon>Araneoidea</taxon>
        <taxon>Nephilidae</taxon>
        <taxon>Trichonephila</taxon>
        <taxon>Trichonephila inaurata</taxon>
    </lineage>
</organism>
<dbReference type="EMBL" id="BMAV01013806">
    <property type="protein sequence ID" value="GFY61760.1"/>
    <property type="molecule type" value="Genomic_DNA"/>
</dbReference>
<accession>A0A8X7CCX7</accession>
<name>A0A8X7CCX7_9ARAC</name>
<keyword evidence="3" id="KW-1185">Reference proteome</keyword>
<dbReference type="Proteomes" id="UP000886998">
    <property type="component" value="Unassembled WGS sequence"/>
</dbReference>
<feature type="region of interest" description="Disordered" evidence="1">
    <location>
        <begin position="18"/>
        <end position="38"/>
    </location>
</feature>
<dbReference type="AlphaFoldDB" id="A0A8X7CCX7"/>
<reference evidence="2" key="1">
    <citation type="submission" date="2020-08" db="EMBL/GenBank/DDBJ databases">
        <title>Multicomponent nature underlies the extraordinary mechanical properties of spider dragline silk.</title>
        <authorList>
            <person name="Kono N."/>
            <person name="Nakamura H."/>
            <person name="Mori M."/>
            <person name="Yoshida Y."/>
            <person name="Ohtoshi R."/>
            <person name="Malay A.D."/>
            <person name="Moran D.A.P."/>
            <person name="Tomita M."/>
            <person name="Numata K."/>
            <person name="Arakawa K."/>
        </authorList>
    </citation>
    <scope>NUCLEOTIDE SEQUENCE</scope>
</reference>
<evidence type="ECO:0000313" key="3">
    <source>
        <dbReference type="Proteomes" id="UP000886998"/>
    </source>
</evidence>